<organism evidence="3 4">
    <name type="scientific">Candidatus Weimeria bifida</name>
    <dbReference type="NCBI Taxonomy" id="2599074"/>
    <lineage>
        <taxon>Bacteria</taxon>
        <taxon>Bacillati</taxon>
        <taxon>Bacillota</taxon>
        <taxon>Clostridia</taxon>
        <taxon>Lachnospirales</taxon>
        <taxon>Lachnospiraceae</taxon>
        <taxon>Candidatus Weimeria</taxon>
    </lineage>
</organism>
<dbReference type="InterPro" id="IPR052710">
    <property type="entry name" value="CAAX_protease"/>
</dbReference>
<keyword evidence="3" id="KW-0482">Metalloprotease</keyword>
<feature type="domain" description="CAAX prenyl protease 2/Lysostaphin resistance protein A-like" evidence="2">
    <location>
        <begin position="153"/>
        <end position="239"/>
    </location>
</feature>
<dbReference type="PANTHER" id="PTHR36435:SF1">
    <property type="entry name" value="CAAX AMINO TERMINAL PROTEASE FAMILY PROTEIN"/>
    <property type="match status" value="1"/>
</dbReference>
<feature type="transmembrane region" description="Helical" evidence="1">
    <location>
        <begin position="227"/>
        <end position="248"/>
    </location>
</feature>
<keyword evidence="3" id="KW-0645">Protease</keyword>
<feature type="transmembrane region" description="Helical" evidence="1">
    <location>
        <begin position="206"/>
        <end position="222"/>
    </location>
</feature>
<dbReference type="AlphaFoldDB" id="A0A6N7J2M2"/>
<keyword evidence="4" id="KW-1185">Reference proteome</keyword>
<dbReference type="GO" id="GO:0008237">
    <property type="term" value="F:metallopeptidase activity"/>
    <property type="evidence" value="ECO:0007669"/>
    <property type="project" value="UniProtKB-KW"/>
</dbReference>
<dbReference type="GO" id="GO:0004175">
    <property type="term" value="F:endopeptidase activity"/>
    <property type="evidence" value="ECO:0007669"/>
    <property type="project" value="UniProtKB-ARBA"/>
</dbReference>
<keyword evidence="1" id="KW-0812">Transmembrane</keyword>
<sequence>MSIKWKNFWLAFLPPILILAVQNIMALAGSGIVFGIKAVSFHGKNLTELYKSYTSTITSPAFSSVVLLIYAVIAIAIFAPWWSKKRVAFDSRRMSFRGFKPLLLIFGIILFVVGAQVASNYLVNCLSALFPKELIKYSKIMKNAGLDRAGATPVIIIYAGFVGPVAEEFAFRGLSLGYFKKSLPSFAAANILQALLFAVIHLNFIQGVYAFIIGLLLGYVAYRTGSLLLSMVLHICFNSTSFILQILTPKAMNGGAFLAFAILVLSMMAVYAGIFMLIGSQPMAKEK</sequence>
<feature type="transmembrane region" description="Helical" evidence="1">
    <location>
        <begin position="62"/>
        <end position="82"/>
    </location>
</feature>
<dbReference type="GO" id="GO:0080120">
    <property type="term" value="P:CAAX-box protein maturation"/>
    <property type="evidence" value="ECO:0007669"/>
    <property type="project" value="UniProtKB-ARBA"/>
</dbReference>
<name>A0A6N7J2M2_9FIRM</name>
<keyword evidence="1" id="KW-0472">Membrane</keyword>
<evidence type="ECO:0000313" key="3">
    <source>
        <dbReference type="EMBL" id="MQN02305.1"/>
    </source>
</evidence>
<dbReference type="GO" id="GO:0006508">
    <property type="term" value="P:proteolysis"/>
    <property type="evidence" value="ECO:0007669"/>
    <property type="project" value="UniProtKB-KW"/>
</dbReference>
<feature type="transmembrane region" description="Helical" evidence="1">
    <location>
        <begin position="102"/>
        <end position="130"/>
    </location>
</feature>
<proteinExistence type="predicted"/>
<keyword evidence="1" id="KW-1133">Transmembrane helix</keyword>
<evidence type="ECO:0000259" key="2">
    <source>
        <dbReference type="Pfam" id="PF02517"/>
    </source>
</evidence>
<accession>A0A6N7J2M2</accession>
<dbReference type="Proteomes" id="UP000460257">
    <property type="component" value="Unassembled WGS sequence"/>
</dbReference>
<gene>
    <name evidence="3" type="ORF">FRC54_10540</name>
</gene>
<reference evidence="3" key="1">
    <citation type="journal article" date="2020" name="Appl. Environ. Microbiol.">
        <title>Medium-Chain Fatty Acid Synthesis by 'Candidatus Weimeria bifida' gen. nov., sp. nov., and 'Candidatus Pseudoramibacter fermentans' sp. nov.</title>
        <authorList>
            <person name="Scarborough M.J."/>
            <person name="Myers K.S."/>
            <person name="Donohue T.J."/>
            <person name="Noguera D.R."/>
        </authorList>
    </citation>
    <scope>NUCLEOTIDE SEQUENCE</scope>
    <source>
        <strain evidence="3">LCO1.1</strain>
    </source>
</reference>
<dbReference type="PANTHER" id="PTHR36435">
    <property type="entry name" value="SLR1288 PROTEIN"/>
    <property type="match status" value="1"/>
</dbReference>
<dbReference type="InterPro" id="IPR003675">
    <property type="entry name" value="Rce1/LyrA-like_dom"/>
</dbReference>
<comment type="caution">
    <text evidence="3">The sequence shown here is derived from an EMBL/GenBank/DDBJ whole genome shotgun (WGS) entry which is preliminary data.</text>
</comment>
<feature type="transmembrane region" description="Helical" evidence="1">
    <location>
        <begin position="150"/>
        <end position="171"/>
    </location>
</feature>
<dbReference type="Pfam" id="PF02517">
    <property type="entry name" value="Rce1-like"/>
    <property type="match status" value="1"/>
</dbReference>
<keyword evidence="3" id="KW-0378">Hydrolase</keyword>
<dbReference type="EMBL" id="VOGC01000009">
    <property type="protein sequence ID" value="MQN02305.1"/>
    <property type="molecule type" value="Genomic_DNA"/>
</dbReference>
<evidence type="ECO:0000256" key="1">
    <source>
        <dbReference type="SAM" id="Phobius"/>
    </source>
</evidence>
<feature type="transmembrane region" description="Helical" evidence="1">
    <location>
        <begin position="254"/>
        <end position="278"/>
    </location>
</feature>
<evidence type="ECO:0000313" key="4">
    <source>
        <dbReference type="Proteomes" id="UP000460257"/>
    </source>
</evidence>
<protein>
    <submittedName>
        <fullName evidence="3">CPBP family intramembrane metalloprotease</fullName>
    </submittedName>
</protein>